<evidence type="ECO:0000313" key="2">
    <source>
        <dbReference type="Proteomes" id="UP000194267"/>
    </source>
</evidence>
<dbReference type="Proteomes" id="UP000194267">
    <property type="component" value="Unassembled WGS sequence"/>
</dbReference>
<protein>
    <submittedName>
        <fullName evidence="1">Stage V sporulation protein AD</fullName>
    </submittedName>
</protein>
<dbReference type="NCBIfam" id="NF006160">
    <property type="entry name" value="PRK08304.1"/>
    <property type="match status" value="1"/>
</dbReference>
<dbReference type="InterPro" id="IPR016039">
    <property type="entry name" value="Thiolase-like"/>
</dbReference>
<dbReference type="GO" id="GO:0016746">
    <property type="term" value="F:acyltransferase activity"/>
    <property type="evidence" value="ECO:0007669"/>
    <property type="project" value="InterPro"/>
</dbReference>
<dbReference type="InterPro" id="IPR038369">
    <property type="entry name" value="SpoVAD_sf"/>
</dbReference>
<evidence type="ECO:0000313" key="1">
    <source>
        <dbReference type="EMBL" id="OTA41078.1"/>
    </source>
</evidence>
<sequence length="338" mass="36029">MARKRVGKQTVRLEQPPVIIGAAAVAGPLEAQGPLGHEFDQTYPDLTLGQDSFEKAERQMMIDACNLALRRAGIIKKPPAVDYFLAGDLLNQLITTSFSGLELGVPLYGLYGACSTFAEALSLGAKLIDGGFADRVLCAVSSHHGTAERQYRYPTEYGSQRKPYAQHTVTGAGAAVLAAAGEGPRITYCTIGKVVDWGVADPLNQGAAMAPAAVDTIEAHLRDTGRRVEYYDLIVTGDLAKFGSEMARRLAAERNLVLGDNYRDCGVMVYDTTRQDVHSGGSGCASSAIVTCGHLLKEMARGRLRRLLVVSTGALFSPTSFQQGENIPTIAHAVAVEA</sequence>
<dbReference type="AlphaFoldDB" id="A0A1Y2T3Y2"/>
<dbReference type="Pfam" id="PF07451">
    <property type="entry name" value="SpoVAD"/>
    <property type="match status" value="1"/>
</dbReference>
<dbReference type="EMBL" id="LWLV01000823">
    <property type="protein sequence ID" value="OTA41078.1"/>
    <property type="molecule type" value="Genomic_DNA"/>
</dbReference>
<accession>A0A1Y2T3Y2</accession>
<dbReference type="SUPFAM" id="SSF53901">
    <property type="entry name" value="Thiolase-like"/>
    <property type="match status" value="1"/>
</dbReference>
<dbReference type="NCBIfam" id="TIGR02845">
    <property type="entry name" value="spore_V_AD"/>
    <property type="match status" value="1"/>
</dbReference>
<name>A0A1Y2T3Y2_SYMTR</name>
<comment type="caution">
    <text evidence="1">The sequence shown here is derived from an EMBL/GenBank/DDBJ whole genome shotgun (WGS) entry which is preliminary data.</text>
</comment>
<proteinExistence type="predicted"/>
<organism evidence="1 2">
    <name type="scientific">Symbiobacterium thermophilum</name>
    <dbReference type="NCBI Taxonomy" id="2734"/>
    <lineage>
        <taxon>Bacteria</taxon>
        <taxon>Bacillati</taxon>
        <taxon>Bacillota</taxon>
        <taxon>Clostridia</taxon>
        <taxon>Eubacteriales</taxon>
        <taxon>Symbiobacteriaceae</taxon>
        <taxon>Symbiobacterium</taxon>
    </lineage>
</organism>
<gene>
    <name evidence="1" type="ORF">A6D92_10200</name>
</gene>
<dbReference type="NCBIfam" id="NF009069">
    <property type="entry name" value="PRK12404.1"/>
    <property type="match status" value="1"/>
</dbReference>
<dbReference type="Gene3D" id="3.40.47.40">
    <property type="entry name" value="Stage V sporulation protein AD"/>
    <property type="match status" value="1"/>
</dbReference>
<dbReference type="PIRSF" id="PIRSF011570">
    <property type="entry name" value="SpoVAD"/>
    <property type="match status" value="1"/>
</dbReference>
<dbReference type="InterPro" id="IPR010894">
    <property type="entry name" value="SpoVAD"/>
</dbReference>
<reference evidence="2" key="1">
    <citation type="submission" date="2016-04" db="EMBL/GenBank/DDBJ databases">
        <authorList>
            <person name="Antunes L.P."/>
            <person name="Martins L.F."/>
            <person name="Pereira R.V."/>
            <person name="Thomas A.M."/>
            <person name="Barbosa D."/>
            <person name="Nascimento L."/>
            <person name="Silva G.M."/>
            <person name="Condomitti G.W."/>
            <person name="Digiampietri L.A."/>
            <person name="Lombardi K.C."/>
            <person name="Ramos P.L."/>
            <person name="Quaggio R.B."/>
            <person name="Oliveira J.C."/>
            <person name="Pascon R.C."/>
            <person name="Cruz J.B."/>
            <person name="Silva A.M."/>
            <person name="Setubal J.C."/>
        </authorList>
    </citation>
    <scope>NUCLEOTIDE SEQUENCE [LARGE SCALE GENOMIC DNA]</scope>
</reference>